<organism evidence="2 3">
    <name type="scientific">Daphnia magna</name>
    <dbReference type="NCBI Taxonomy" id="35525"/>
    <lineage>
        <taxon>Eukaryota</taxon>
        <taxon>Metazoa</taxon>
        <taxon>Ecdysozoa</taxon>
        <taxon>Arthropoda</taxon>
        <taxon>Crustacea</taxon>
        <taxon>Branchiopoda</taxon>
        <taxon>Diplostraca</taxon>
        <taxon>Cladocera</taxon>
        <taxon>Anomopoda</taxon>
        <taxon>Daphniidae</taxon>
        <taxon>Daphnia</taxon>
    </lineage>
</organism>
<protein>
    <submittedName>
        <fullName evidence="2">Uncharacterized protein</fullName>
    </submittedName>
</protein>
<evidence type="ECO:0000313" key="3">
    <source>
        <dbReference type="Proteomes" id="UP001234178"/>
    </source>
</evidence>
<sequence length="193" mass="19819">MTERSWWPIKICAGDAPLSWGVFRNSRSPARKSSDDKSPPVFATNSLIAFTAASAWPLLWGLRHRIEVQCPSGIAWARPARRICARLPGLLLARWDRVAIGGLLANPIICPRIPAHGGFRAGTSQPKRLQIRMPVADLTSVAPGTGSAASPGTGSAASPGTGSAASPGTGSAASPGTGSAASPGTCSSVRRAS</sequence>
<accession>A0ABR0AIB9</accession>
<feature type="compositionally biased region" description="Low complexity" evidence="1">
    <location>
        <begin position="142"/>
        <end position="185"/>
    </location>
</feature>
<evidence type="ECO:0000256" key="1">
    <source>
        <dbReference type="SAM" id="MobiDB-lite"/>
    </source>
</evidence>
<dbReference type="EMBL" id="JAOYFB010000037">
    <property type="protein sequence ID" value="KAK4024870.1"/>
    <property type="molecule type" value="Genomic_DNA"/>
</dbReference>
<keyword evidence="3" id="KW-1185">Reference proteome</keyword>
<dbReference type="Proteomes" id="UP001234178">
    <property type="component" value="Unassembled WGS sequence"/>
</dbReference>
<gene>
    <name evidence="2" type="ORF">OUZ56_010365</name>
</gene>
<proteinExistence type="predicted"/>
<name>A0ABR0AIB9_9CRUS</name>
<comment type="caution">
    <text evidence="2">The sequence shown here is derived from an EMBL/GenBank/DDBJ whole genome shotgun (WGS) entry which is preliminary data.</text>
</comment>
<feature type="region of interest" description="Disordered" evidence="1">
    <location>
        <begin position="140"/>
        <end position="193"/>
    </location>
</feature>
<evidence type="ECO:0000313" key="2">
    <source>
        <dbReference type="EMBL" id="KAK4024870.1"/>
    </source>
</evidence>
<reference evidence="2 3" key="1">
    <citation type="journal article" date="2023" name="Nucleic Acids Res.">
        <title>The hologenome of Daphnia magna reveals possible DNA methylation and microbiome-mediated evolution of the host genome.</title>
        <authorList>
            <person name="Chaturvedi A."/>
            <person name="Li X."/>
            <person name="Dhandapani V."/>
            <person name="Marshall H."/>
            <person name="Kissane S."/>
            <person name="Cuenca-Cambronero M."/>
            <person name="Asole G."/>
            <person name="Calvet F."/>
            <person name="Ruiz-Romero M."/>
            <person name="Marangio P."/>
            <person name="Guigo R."/>
            <person name="Rago D."/>
            <person name="Mirbahai L."/>
            <person name="Eastwood N."/>
            <person name="Colbourne J.K."/>
            <person name="Zhou J."/>
            <person name="Mallon E."/>
            <person name="Orsini L."/>
        </authorList>
    </citation>
    <scope>NUCLEOTIDE SEQUENCE [LARGE SCALE GENOMIC DNA]</scope>
    <source>
        <strain evidence="2">LRV0_1</strain>
    </source>
</reference>